<protein>
    <submittedName>
        <fullName evidence="1">Uncharacterized protein</fullName>
    </submittedName>
</protein>
<sequence length="41" mass="4560">MLKNIYPPINADAAYTGEDAQWGKDKCNSGSKFHGSRFKVN</sequence>
<organism evidence="1">
    <name type="scientific">marine sediment metagenome</name>
    <dbReference type="NCBI Taxonomy" id="412755"/>
    <lineage>
        <taxon>unclassified sequences</taxon>
        <taxon>metagenomes</taxon>
        <taxon>ecological metagenomes</taxon>
    </lineage>
</organism>
<evidence type="ECO:0000313" key="1">
    <source>
        <dbReference type="EMBL" id="GAG06660.1"/>
    </source>
</evidence>
<reference evidence="1" key="1">
    <citation type="journal article" date="2014" name="Front. Microbiol.">
        <title>High frequency of phylogenetically diverse reductive dehalogenase-homologous genes in deep subseafloor sedimentary metagenomes.</title>
        <authorList>
            <person name="Kawai M."/>
            <person name="Futagami T."/>
            <person name="Toyoda A."/>
            <person name="Takaki Y."/>
            <person name="Nishi S."/>
            <person name="Hori S."/>
            <person name="Arai W."/>
            <person name="Tsubouchi T."/>
            <person name="Morono Y."/>
            <person name="Uchiyama I."/>
            <person name="Ito T."/>
            <person name="Fujiyama A."/>
            <person name="Inagaki F."/>
            <person name="Takami H."/>
        </authorList>
    </citation>
    <scope>NUCLEOTIDE SEQUENCE</scope>
    <source>
        <strain evidence="1">Expedition CK06-06</strain>
    </source>
</reference>
<gene>
    <name evidence="1" type="ORF">S01H1_34815</name>
</gene>
<dbReference type="AlphaFoldDB" id="X0ULY4"/>
<comment type="caution">
    <text evidence="1">The sequence shown here is derived from an EMBL/GenBank/DDBJ whole genome shotgun (WGS) entry which is preliminary data.</text>
</comment>
<dbReference type="EMBL" id="BARS01021704">
    <property type="protein sequence ID" value="GAG06660.1"/>
    <property type="molecule type" value="Genomic_DNA"/>
</dbReference>
<proteinExistence type="predicted"/>
<accession>X0ULY4</accession>
<name>X0ULY4_9ZZZZ</name>